<dbReference type="EC" id="2.3.2.31" evidence="5"/>
<dbReference type="PROSITE" id="PS00518">
    <property type="entry name" value="ZF_RING_1"/>
    <property type="match status" value="2"/>
</dbReference>
<dbReference type="InterPro" id="IPR002867">
    <property type="entry name" value="IBR_dom"/>
</dbReference>
<evidence type="ECO:0000259" key="14">
    <source>
        <dbReference type="PROSITE" id="PS51873"/>
    </source>
</evidence>
<dbReference type="SMART" id="SM00647">
    <property type="entry name" value="IBR"/>
    <property type="match status" value="2"/>
</dbReference>
<evidence type="ECO:0000256" key="8">
    <source>
        <dbReference type="ARBA" id="ARBA00022737"/>
    </source>
</evidence>
<keyword evidence="9 12" id="KW-0863">Zinc-finger</keyword>
<protein>
    <recommendedName>
        <fullName evidence="5">RBR-type E3 ubiquitin transferase</fullName>
        <ecNumber evidence="5">2.3.2.31</ecNumber>
    </recommendedName>
</protein>
<dbReference type="AlphaFoldDB" id="A0A7I8I9L8"/>
<dbReference type="InterPro" id="IPR017907">
    <property type="entry name" value="Znf_RING_CS"/>
</dbReference>
<dbReference type="InterPro" id="IPR001841">
    <property type="entry name" value="Znf_RING"/>
</dbReference>
<evidence type="ECO:0000259" key="13">
    <source>
        <dbReference type="PROSITE" id="PS50089"/>
    </source>
</evidence>
<evidence type="ECO:0000256" key="2">
    <source>
        <dbReference type="ARBA" id="ARBA00001947"/>
    </source>
</evidence>
<dbReference type="Gene3D" id="1.20.120.1750">
    <property type="match status" value="1"/>
</dbReference>
<feature type="domain" description="RING-type" evidence="14">
    <location>
        <begin position="82"/>
        <end position="280"/>
    </location>
</feature>
<organism evidence="15">
    <name type="scientific">Spirodela intermedia</name>
    <name type="common">Intermediate duckweed</name>
    <dbReference type="NCBI Taxonomy" id="51605"/>
    <lineage>
        <taxon>Eukaryota</taxon>
        <taxon>Viridiplantae</taxon>
        <taxon>Streptophyta</taxon>
        <taxon>Embryophyta</taxon>
        <taxon>Tracheophyta</taxon>
        <taxon>Spermatophyta</taxon>
        <taxon>Magnoliopsida</taxon>
        <taxon>Liliopsida</taxon>
        <taxon>Araceae</taxon>
        <taxon>Lemnoideae</taxon>
        <taxon>Spirodela</taxon>
    </lineage>
</organism>
<dbReference type="Proteomes" id="UP001189122">
    <property type="component" value="Unassembled WGS sequence"/>
</dbReference>
<feature type="domain" description="RING-type" evidence="13">
    <location>
        <begin position="86"/>
        <end position="132"/>
    </location>
</feature>
<dbReference type="FunFam" id="3.30.40.10:FF:000230">
    <property type="entry name" value="RBR-type E3 ubiquitin transferase"/>
    <property type="match status" value="1"/>
</dbReference>
<comment type="cofactor">
    <cofactor evidence="2">
        <name>Zn(2+)</name>
        <dbReference type="ChEBI" id="CHEBI:29105"/>
    </cofactor>
</comment>
<evidence type="ECO:0000313" key="16">
    <source>
        <dbReference type="Proteomes" id="UP001189122"/>
    </source>
</evidence>
<keyword evidence="8" id="KW-0677">Repeat</keyword>
<name>A0A7I8I9L8_SPIIN</name>
<dbReference type="Pfam" id="PF01485">
    <property type="entry name" value="IBR"/>
    <property type="match status" value="1"/>
</dbReference>
<dbReference type="EMBL" id="CACRZD030000001">
    <property type="protein sequence ID" value="CAA6653752.1"/>
    <property type="molecule type" value="Genomic_DNA"/>
</dbReference>
<keyword evidence="16" id="KW-1185">Reference proteome</keyword>
<dbReference type="PROSITE" id="PS50089">
    <property type="entry name" value="ZF_RING_2"/>
    <property type="match status" value="2"/>
</dbReference>
<evidence type="ECO:0000256" key="10">
    <source>
        <dbReference type="ARBA" id="ARBA00022786"/>
    </source>
</evidence>
<dbReference type="InterPro" id="IPR031127">
    <property type="entry name" value="E3_UB_ligase_RBR"/>
</dbReference>
<dbReference type="Gene3D" id="3.30.40.10">
    <property type="entry name" value="Zinc/RING finger domain, C3HC4 (zinc finger)"/>
    <property type="match status" value="1"/>
</dbReference>
<dbReference type="EMBL" id="LR743588">
    <property type="protein sequence ID" value="CAA2613937.1"/>
    <property type="molecule type" value="Genomic_DNA"/>
</dbReference>
<dbReference type="PROSITE" id="PS51873">
    <property type="entry name" value="TRIAD"/>
    <property type="match status" value="1"/>
</dbReference>
<gene>
    <name evidence="15" type="ORF">SI7747_01000342</name>
</gene>
<evidence type="ECO:0000256" key="7">
    <source>
        <dbReference type="ARBA" id="ARBA00022723"/>
    </source>
</evidence>
<dbReference type="CDD" id="cd22584">
    <property type="entry name" value="Rcat_RBR_unk"/>
    <property type="match status" value="1"/>
</dbReference>
<comment type="similarity">
    <text evidence="4">Belongs to the RBR family. Ariadne subfamily.</text>
</comment>
<dbReference type="InterPro" id="IPR044066">
    <property type="entry name" value="TRIAD_supradom"/>
</dbReference>
<keyword evidence="11" id="KW-0862">Zinc</keyword>
<evidence type="ECO:0000256" key="3">
    <source>
        <dbReference type="ARBA" id="ARBA00003976"/>
    </source>
</evidence>
<evidence type="ECO:0000256" key="6">
    <source>
        <dbReference type="ARBA" id="ARBA00022679"/>
    </source>
</evidence>
<comment type="function">
    <text evidence="3">Might act as an E3 ubiquitin-protein ligase, or as part of E3 complex, which accepts ubiquitin from specific E2 ubiquitin-conjugating enzymes and then transfers it to substrates.</text>
</comment>
<evidence type="ECO:0000256" key="1">
    <source>
        <dbReference type="ARBA" id="ARBA00001798"/>
    </source>
</evidence>
<evidence type="ECO:0000256" key="11">
    <source>
        <dbReference type="ARBA" id="ARBA00022833"/>
    </source>
</evidence>
<reference evidence="15 16" key="1">
    <citation type="submission" date="2019-12" db="EMBL/GenBank/DDBJ databases">
        <authorList>
            <person name="Scholz U."/>
            <person name="Mascher M."/>
            <person name="Fiebig A."/>
        </authorList>
    </citation>
    <scope>NUCLEOTIDE SEQUENCE</scope>
</reference>
<evidence type="ECO:0000256" key="4">
    <source>
        <dbReference type="ARBA" id="ARBA00005884"/>
    </source>
</evidence>
<dbReference type="PANTHER" id="PTHR11685">
    <property type="entry name" value="RBR FAMILY RING FINGER AND IBR DOMAIN-CONTAINING"/>
    <property type="match status" value="1"/>
</dbReference>
<keyword evidence="7" id="KW-0479">Metal-binding</keyword>
<keyword evidence="10" id="KW-0833">Ubl conjugation pathway</keyword>
<dbReference type="GO" id="GO:0061630">
    <property type="term" value="F:ubiquitin protein ligase activity"/>
    <property type="evidence" value="ECO:0007669"/>
    <property type="project" value="UniProtKB-EC"/>
</dbReference>
<sequence>MLEQEGEERVQELELQRMLEQEGEERVQELELQRMLEQEGEERVQELELQRMLEQEGEERVQQLELRRALEEEERVQELPPDTFFCSICMEDKLRSEGFIGKSGCDHIFCKDCIAGHVEAKVEENNFPIRCPDPECQIGQLDPDDCRGFIPRPFYCPFSDCSALLTNEGDEEGGPLTESQCLHCERTCCAQCRVPWHAGLTCEEYRKAVADEREENAVAKLMELALRSRWQKCPMCGMLVERIDGCLFIRCRCNHCFCYRCASTMDETHFCQKCRHTWDREN</sequence>
<dbReference type="GO" id="GO:0016567">
    <property type="term" value="P:protein ubiquitination"/>
    <property type="evidence" value="ECO:0007669"/>
    <property type="project" value="InterPro"/>
</dbReference>
<evidence type="ECO:0000256" key="12">
    <source>
        <dbReference type="PROSITE-ProRule" id="PRU00175"/>
    </source>
</evidence>
<evidence type="ECO:0000313" key="15">
    <source>
        <dbReference type="EMBL" id="CAA2613937.1"/>
    </source>
</evidence>
<dbReference type="CDD" id="cd22582">
    <property type="entry name" value="BRcat_RBR_unk"/>
    <property type="match status" value="1"/>
</dbReference>
<evidence type="ECO:0000256" key="9">
    <source>
        <dbReference type="ARBA" id="ARBA00022771"/>
    </source>
</evidence>
<accession>A0A7I8I9L8</accession>
<proteinExistence type="inferred from homology"/>
<feature type="domain" description="RING-type" evidence="13">
    <location>
        <begin position="233"/>
        <end position="275"/>
    </location>
</feature>
<keyword evidence="6" id="KW-0808">Transferase</keyword>
<dbReference type="InterPro" id="IPR013083">
    <property type="entry name" value="Znf_RING/FYVE/PHD"/>
</dbReference>
<evidence type="ECO:0000256" key="5">
    <source>
        <dbReference type="ARBA" id="ARBA00012251"/>
    </source>
</evidence>
<dbReference type="SUPFAM" id="SSF57850">
    <property type="entry name" value="RING/U-box"/>
    <property type="match status" value="3"/>
</dbReference>
<comment type="catalytic activity">
    <reaction evidence="1">
        <text>[E2 ubiquitin-conjugating enzyme]-S-ubiquitinyl-L-cysteine + [acceptor protein]-L-lysine = [E2 ubiquitin-conjugating enzyme]-L-cysteine + [acceptor protein]-N(6)-ubiquitinyl-L-lysine.</text>
        <dbReference type="EC" id="2.3.2.31"/>
    </reaction>
</comment>
<dbReference type="GO" id="GO:0008270">
    <property type="term" value="F:zinc ion binding"/>
    <property type="evidence" value="ECO:0007669"/>
    <property type="project" value="UniProtKB-KW"/>
</dbReference>